<evidence type="ECO:0000313" key="2">
    <source>
        <dbReference type="EMBL" id="RGE87020.1"/>
    </source>
</evidence>
<feature type="region of interest" description="Disordered" evidence="1">
    <location>
        <begin position="1"/>
        <end position="36"/>
    </location>
</feature>
<dbReference type="Proteomes" id="UP000261080">
    <property type="component" value="Unassembled WGS sequence"/>
</dbReference>
<keyword evidence="3" id="KW-1185">Reference proteome</keyword>
<sequence>MISRKKIEARDSSVCSGQTDVPSAEQKGETAEGSEGGRNFAFWDVVEDTAYCHRLWSAIVESEQISEP</sequence>
<comment type="caution">
    <text evidence="2">The sequence shown here is derived from an EMBL/GenBank/DDBJ whole genome shotgun (WGS) entry which is preliminary data.</text>
</comment>
<reference evidence="2 3" key="1">
    <citation type="submission" date="2018-08" db="EMBL/GenBank/DDBJ databases">
        <title>A genome reference for cultivated species of the human gut microbiota.</title>
        <authorList>
            <person name="Zou Y."/>
            <person name="Xue W."/>
            <person name="Luo G."/>
        </authorList>
    </citation>
    <scope>NUCLEOTIDE SEQUENCE [LARGE SCALE GENOMIC DNA]</scope>
    <source>
        <strain evidence="2 3">AF37-2AT</strain>
    </source>
</reference>
<protein>
    <submittedName>
        <fullName evidence="2">Uncharacterized protein</fullName>
    </submittedName>
</protein>
<evidence type="ECO:0000313" key="3">
    <source>
        <dbReference type="Proteomes" id="UP000261080"/>
    </source>
</evidence>
<dbReference type="AlphaFoldDB" id="A0A3E3K1J3"/>
<name>A0A3E3K1J3_9FIRM</name>
<evidence type="ECO:0000256" key="1">
    <source>
        <dbReference type="SAM" id="MobiDB-lite"/>
    </source>
</evidence>
<feature type="compositionally biased region" description="Basic and acidic residues" evidence="1">
    <location>
        <begin position="1"/>
        <end position="11"/>
    </location>
</feature>
<organism evidence="2 3">
    <name type="scientific">Sellimonas intestinalis</name>
    <dbReference type="NCBI Taxonomy" id="1653434"/>
    <lineage>
        <taxon>Bacteria</taxon>
        <taxon>Bacillati</taxon>
        <taxon>Bacillota</taxon>
        <taxon>Clostridia</taxon>
        <taxon>Lachnospirales</taxon>
        <taxon>Lachnospiraceae</taxon>
        <taxon>Sellimonas</taxon>
    </lineage>
</organism>
<accession>A0A3E3K1J3</accession>
<proteinExistence type="predicted"/>
<gene>
    <name evidence="2" type="ORF">DW016_08750</name>
</gene>
<dbReference type="EMBL" id="QVLX01000004">
    <property type="protein sequence ID" value="RGE87020.1"/>
    <property type="molecule type" value="Genomic_DNA"/>
</dbReference>